<comment type="caution">
    <text evidence="2">The sequence shown here is derived from an EMBL/GenBank/DDBJ whole genome shotgun (WGS) entry which is preliminary data.</text>
</comment>
<evidence type="ECO:0000313" key="2">
    <source>
        <dbReference type="EMBL" id="KAL3809708.1"/>
    </source>
</evidence>
<dbReference type="AlphaFoldDB" id="A0ABD3RA61"/>
<organism evidence="2 3">
    <name type="scientific">Cyclostephanos tholiformis</name>
    <dbReference type="NCBI Taxonomy" id="382380"/>
    <lineage>
        <taxon>Eukaryota</taxon>
        <taxon>Sar</taxon>
        <taxon>Stramenopiles</taxon>
        <taxon>Ochrophyta</taxon>
        <taxon>Bacillariophyta</taxon>
        <taxon>Coscinodiscophyceae</taxon>
        <taxon>Thalassiosirophycidae</taxon>
        <taxon>Stephanodiscales</taxon>
        <taxon>Stephanodiscaceae</taxon>
        <taxon>Cyclostephanos</taxon>
    </lineage>
</organism>
<feature type="coiled-coil region" evidence="1">
    <location>
        <begin position="128"/>
        <end position="179"/>
    </location>
</feature>
<dbReference type="Proteomes" id="UP001530377">
    <property type="component" value="Unassembled WGS sequence"/>
</dbReference>
<protein>
    <submittedName>
        <fullName evidence="2">Uncharacterized protein</fullName>
    </submittedName>
</protein>
<evidence type="ECO:0000313" key="3">
    <source>
        <dbReference type="Proteomes" id="UP001530377"/>
    </source>
</evidence>
<keyword evidence="1" id="KW-0175">Coiled coil</keyword>
<reference evidence="2 3" key="1">
    <citation type="submission" date="2024-10" db="EMBL/GenBank/DDBJ databases">
        <title>Updated reference genomes for cyclostephanoid diatoms.</title>
        <authorList>
            <person name="Roberts W.R."/>
            <person name="Alverson A.J."/>
        </authorList>
    </citation>
    <scope>NUCLEOTIDE SEQUENCE [LARGE SCALE GENOMIC DNA]</scope>
    <source>
        <strain evidence="2 3">AJA228-03</strain>
    </source>
</reference>
<accession>A0ABD3RA61</accession>
<gene>
    <name evidence="2" type="ORF">ACHAXA_009402</name>
</gene>
<evidence type="ECO:0000256" key="1">
    <source>
        <dbReference type="SAM" id="Coils"/>
    </source>
</evidence>
<proteinExistence type="predicted"/>
<keyword evidence="3" id="KW-1185">Reference proteome</keyword>
<dbReference type="EMBL" id="JALLPB020000385">
    <property type="protein sequence ID" value="KAL3809708.1"/>
    <property type="molecule type" value="Genomic_DNA"/>
</dbReference>
<sequence length="239" mass="26627">MSAPADSDFLLNPVDVASVVDSSSTISTIIGVVTTDDDDDAASKVESLAIDSASFANSVDVAPIDIEKAKVQALSQQLSRSYKENQSLKILLEKAQADFRRQIQQTHHLQKMQSKILRDAANPVSDPCDEVEKLNAELACTQKELAEEIEMSKKREARMMRLQEQLDSLKKQGEEQTTSIENQSALLIKNLKSQRNELLVVLRKQTKLIDILKQQRSHVEAAALLGMVEKDFMKVVGRH</sequence>
<name>A0ABD3RA61_9STRA</name>